<dbReference type="AlphaFoldDB" id="A0A0J8WPA6"/>
<dbReference type="InterPro" id="IPR027417">
    <property type="entry name" value="P-loop_NTPase"/>
</dbReference>
<gene>
    <name evidence="1" type="ORF">ACT17_28440</name>
</gene>
<comment type="caution">
    <text evidence="1">The sequence shown here is derived from an EMBL/GenBank/DDBJ whole genome shotgun (WGS) entry which is preliminary data.</text>
</comment>
<evidence type="ECO:0000313" key="2">
    <source>
        <dbReference type="Proteomes" id="UP000037594"/>
    </source>
</evidence>
<proteinExistence type="predicted"/>
<sequence length="427" mass="46750">MSTTNTDRFAKQLAKAWGLSLSAARDIRAKQIESGAPSINDLMPDLLRHYDHKLRDFGSLCLGVQLLPSRVEFSRWTVPGTDVRALVGTGLAEGRPVFAGTDSNHPGIVISGESNSGKTTMLHSLIEQAAAATSPIDTGITVLAPEGAPIRTRLPHLADRITLLEPNGGIPYAQPSARQLLFIDDADQYLPGNSHHWKQITEAVAERPEYTRVYLTAATAAPRVLPRDLLNNSVHVNLQGGTLPIRVRPKQPWTFAAALADETDTHRHFEDGFCFSDLPAGNSPVDPADPHHIFPEGSANVYIPFDHSDALTTPGSVGFPDHGDDRQPRYEDGSMSLGQVHLNKVRLGEHTDPELVEAGLIFMRGDIEEAKRMCVGRGFVFDKINESDDTEAVKSMARQGAFPMPIWRHGIGRFLAEDPSTWDRTDV</sequence>
<dbReference type="Gene3D" id="3.40.50.300">
    <property type="entry name" value="P-loop containing nucleotide triphosphate hydrolases"/>
    <property type="match status" value="1"/>
</dbReference>
<dbReference type="Proteomes" id="UP000037594">
    <property type="component" value="Unassembled WGS sequence"/>
</dbReference>
<evidence type="ECO:0000313" key="1">
    <source>
        <dbReference type="EMBL" id="KMV14869.1"/>
    </source>
</evidence>
<reference evidence="1 2" key="1">
    <citation type="submission" date="2015-06" db="EMBL/GenBank/DDBJ databases">
        <title>Genome sequence of Mycobacterium conceptionense strain MLE.</title>
        <authorList>
            <person name="Greninger A.L."/>
            <person name="Cunningham G."/>
            <person name="Chiu C.Y."/>
            <person name="Miller S."/>
        </authorList>
    </citation>
    <scope>NUCLEOTIDE SEQUENCE [LARGE SCALE GENOMIC DNA]</scope>
    <source>
        <strain evidence="1 2">MLE</strain>
    </source>
</reference>
<name>A0A0J8WPA6_9MYCO</name>
<protein>
    <submittedName>
        <fullName evidence="1">Uncharacterized protein</fullName>
    </submittedName>
</protein>
<accession>A0A0J8WPA6</accession>
<dbReference type="RefSeq" id="WP_080989656.1">
    <property type="nucleotide sequence ID" value="NZ_LFOD01000039.1"/>
</dbReference>
<organism evidence="1 2">
    <name type="scientific">Mycolicibacterium conceptionense</name>
    <dbReference type="NCBI Taxonomy" id="451644"/>
    <lineage>
        <taxon>Bacteria</taxon>
        <taxon>Bacillati</taxon>
        <taxon>Actinomycetota</taxon>
        <taxon>Actinomycetes</taxon>
        <taxon>Mycobacteriales</taxon>
        <taxon>Mycobacteriaceae</taxon>
        <taxon>Mycolicibacterium</taxon>
    </lineage>
</organism>
<dbReference type="PATRIC" id="fig|451644.5.peg.5830"/>
<dbReference type="EMBL" id="LFOD01000039">
    <property type="protein sequence ID" value="KMV14869.1"/>
    <property type="molecule type" value="Genomic_DNA"/>
</dbReference>
<dbReference type="SUPFAM" id="SSF52540">
    <property type="entry name" value="P-loop containing nucleoside triphosphate hydrolases"/>
    <property type="match status" value="1"/>
</dbReference>
<dbReference type="OrthoDB" id="4764040at2"/>